<proteinExistence type="predicted"/>
<dbReference type="Proteomes" id="UP000504636">
    <property type="component" value="Unplaced"/>
</dbReference>
<gene>
    <name evidence="2 4" type="ORF">BDZ99DRAFT_443486</name>
</gene>
<evidence type="ECO:0000313" key="4">
    <source>
        <dbReference type="RefSeq" id="XP_033576256.1"/>
    </source>
</evidence>
<evidence type="ECO:0000313" key="3">
    <source>
        <dbReference type="Proteomes" id="UP000504636"/>
    </source>
</evidence>
<sequence>MAEAQEEVAKEKGMEEYEKNVAKLAPPSDEMKPAVQFLDAIGREFTFPWHLAKSWSAMKELINTGFAHVEGLNKHVFAGHYDLAGPDGEIMLPQVWEALIEPGMTVKMILWPEIPPPPSSIGLGMPGPLLPVPDRGVLEP</sequence>
<feature type="domain" description="Ubiquitin-like" evidence="1">
    <location>
        <begin position="32"/>
        <end position="113"/>
    </location>
</feature>
<dbReference type="EMBL" id="MU003701">
    <property type="protein sequence ID" value="KAF2809292.1"/>
    <property type="molecule type" value="Genomic_DNA"/>
</dbReference>
<keyword evidence="3" id="KW-1185">Reference proteome</keyword>
<reference evidence="4" key="2">
    <citation type="submission" date="2020-04" db="EMBL/GenBank/DDBJ databases">
        <authorList>
            <consortium name="NCBI Genome Project"/>
        </authorList>
    </citation>
    <scope>NUCLEOTIDE SEQUENCE</scope>
    <source>
        <strain evidence="4">CBS 304.34</strain>
    </source>
</reference>
<evidence type="ECO:0000259" key="1">
    <source>
        <dbReference type="Pfam" id="PF22893"/>
    </source>
</evidence>
<dbReference type="OrthoDB" id="3045089at2759"/>
<evidence type="ECO:0000313" key="2">
    <source>
        <dbReference type="EMBL" id="KAF2809292.1"/>
    </source>
</evidence>
<accession>A0A6A6YKA5</accession>
<reference evidence="4" key="3">
    <citation type="submission" date="2025-04" db="UniProtKB">
        <authorList>
            <consortium name="RefSeq"/>
        </authorList>
    </citation>
    <scope>IDENTIFICATION</scope>
    <source>
        <strain evidence="4">CBS 304.34</strain>
    </source>
</reference>
<dbReference type="InterPro" id="IPR054464">
    <property type="entry name" value="ULD_fung"/>
</dbReference>
<organism evidence="2">
    <name type="scientific">Mytilinidion resinicola</name>
    <dbReference type="NCBI Taxonomy" id="574789"/>
    <lineage>
        <taxon>Eukaryota</taxon>
        <taxon>Fungi</taxon>
        <taxon>Dikarya</taxon>
        <taxon>Ascomycota</taxon>
        <taxon>Pezizomycotina</taxon>
        <taxon>Dothideomycetes</taxon>
        <taxon>Pleosporomycetidae</taxon>
        <taxon>Mytilinidiales</taxon>
        <taxon>Mytilinidiaceae</taxon>
        <taxon>Mytilinidion</taxon>
    </lineage>
</organism>
<reference evidence="2 4" key="1">
    <citation type="journal article" date="2020" name="Stud. Mycol.">
        <title>101 Dothideomycetes genomes: a test case for predicting lifestyles and emergence of pathogens.</title>
        <authorList>
            <person name="Haridas S."/>
            <person name="Albert R."/>
            <person name="Binder M."/>
            <person name="Bloem J."/>
            <person name="Labutti K."/>
            <person name="Salamov A."/>
            <person name="Andreopoulos B."/>
            <person name="Baker S."/>
            <person name="Barry K."/>
            <person name="Bills G."/>
            <person name="Bluhm B."/>
            <person name="Cannon C."/>
            <person name="Castanera R."/>
            <person name="Culley D."/>
            <person name="Daum C."/>
            <person name="Ezra D."/>
            <person name="Gonzalez J."/>
            <person name="Henrissat B."/>
            <person name="Kuo A."/>
            <person name="Liang C."/>
            <person name="Lipzen A."/>
            <person name="Lutzoni F."/>
            <person name="Magnuson J."/>
            <person name="Mondo S."/>
            <person name="Nolan M."/>
            <person name="Ohm R."/>
            <person name="Pangilinan J."/>
            <person name="Park H.-J."/>
            <person name="Ramirez L."/>
            <person name="Alfaro M."/>
            <person name="Sun H."/>
            <person name="Tritt A."/>
            <person name="Yoshinaga Y."/>
            <person name="Zwiers L.-H."/>
            <person name="Turgeon B."/>
            <person name="Goodwin S."/>
            <person name="Spatafora J."/>
            <person name="Crous P."/>
            <person name="Grigoriev I."/>
        </authorList>
    </citation>
    <scope>NUCLEOTIDE SEQUENCE</scope>
    <source>
        <strain evidence="2 4">CBS 304.34</strain>
    </source>
</reference>
<dbReference type="Pfam" id="PF22893">
    <property type="entry name" value="ULD_2"/>
    <property type="match status" value="1"/>
</dbReference>
<dbReference type="RefSeq" id="XP_033576256.1">
    <property type="nucleotide sequence ID" value="XM_033717852.1"/>
</dbReference>
<protein>
    <recommendedName>
        <fullName evidence="1">Ubiquitin-like domain-containing protein</fullName>
    </recommendedName>
</protein>
<name>A0A6A6YKA5_9PEZI</name>
<dbReference type="GeneID" id="54458745"/>
<dbReference type="AlphaFoldDB" id="A0A6A6YKA5"/>